<dbReference type="GO" id="GO:0006412">
    <property type="term" value="P:translation"/>
    <property type="evidence" value="ECO:0007669"/>
    <property type="project" value="UniProtKB-UniRule"/>
</dbReference>
<dbReference type="PANTHER" id="PTHR45987:SF4">
    <property type="entry name" value="LARGE RIBOSOMAL SUBUNIT PROTEIN BL12M"/>
    <property type="match status" value="1"/>
</dbReference>
<proteinExistence type="inferred from homology"/>
<dbReference type="InterPro" id="IPR036235">
    <property type="entry name" value="Ribosomal_bL12_oligo_N_sf"/>
</dbReference>
<dbReference type="GO" id="GO:0003735">
    <property type="term" value="F:structural constituent of ribosome"/>
    <property type="evidence" value="ECO:0007669"/>
    <property type="project" value="InterPro"/>
</dbReference>
<dbReference type="CDD" id="cd00387">
    <property type="entry name" value="Ribosomal_L7_L12"/>
    <property type="match status" value="1"/>
</dbReference>
<dbReference type="InterPro" id="IPR008932">
    <property type="entry name" value="Ribosomal_bL12_oligo"/>
</dbReference>
<dbReference type="Pfam" id="PF00542">
    <property type="entry name" value="Ribosomal_L12"/>
    <property type="match status" value="1"/>
</dbReference>
<evidence type="ECO:0000256" key="2">
    <source>
        <dbReference type="ARBA" id="ARBA00022980"/>
    </source>
</evidence>
<reference evidence="7" key="1">
    <citation type="submission" date="2020-10" db="EMBL/GenBank/DDBJ databases">
        <title>Taxonomic study of unclassified bacteria belonging to the class Ktedonobacteria.</title>
        <authorList>
            <person name="Yabe S."/>
            <person name="Wang C.M."/>
            <person name="Zheng Y."/>
            <person name="Sakai Y."/>
            <person name="Cavaletti L."/>
            <person name="Monciardini P."/>
            <person name="Donadio S."/>
        </authorList>
    </citation>
    <scope>NUCLEOTIDE SEQUENCE</scope>
    <source>
        <strain evidence="7">ID150040</strain>
    </source>
</reference>
<evidence type="ECO:0000313" key="7">
    <source>
        <dbReference type="EMBL" id="GHO93172.1"/>
    </source>
</evidence>
<dbReference type="SUPFAM" id="SSF48300">
    <property type="entry name" value="Ribosomal protein L7/12, oligomerisation (N-terminal) domain"/>
    <property type="match status" value="1"/>
</dbReference>
<sequence>MSVASIIEEIGKLNVLELVELSKKLQEEWGVSAAPVAVAGAAAAAAPAEQAAAAPIEEQTEFDAVLTEVGPNKINVIKVVRELTGLGLKEAKAVVDEAPKAVKEAVSKDEAEKIAAKLAEVGAKVTVK</sequence>
<dbReference type="EMBL" id="BNJK01000001">
    <property type="protein sequence ID" value="GHO93172.1"/>
    <property type="molecule type" value="Genomic_DNA"/>
</dbReference>
<evidence type="ECO:0000259" key="6">
    <source>
        <dbReference type="Pfam" id="PF16320"/>
    </source>
</evidence>
<feature type="domain" description="Large ribosomal subunit protein bL12 oligomerization" evidence="6">
    <location>
        <begin position="4"/>
        <end position="47"/>
    </location>
</feature>
<keyword evidence="3 4" id="KW-0687">Ribonucleoprotein</keyword>
<dbReference type="Pfam" id="PF16320">
    <property type="entry name" value="Ribosomal_L12_N"/>
    <property type="match status" value="1"/>
</dbReference>
<keyword evidence="8" id="KW-1185">Reference proteome</keyword>
<comment type="similarity">
    <text evidence="1 4">Belongs to the bacterial ribosomal protein bL12 family.</text>
</comment>
<dbReference type="NCBIfam" id="TIGR00855">
    <property type="entry name" value="L12"/>
    <property type="match status" value="1"/>
</dbReference>
<evidence type="ECO:0000313" key="8">
    <source>
        <dbReference type="Proteomes" id="UP000597444"/>
    </source>
</evidence>
<dbReference type="Gene3D" id="3.30.1390.10">
    <property type="match status" value="1"/>
</dbReference>
<gene>
    <name evidence="4 7" type="primary">rplL</name>
    <name evidence="7" type="ORF">KSF_032200</name>
</gene>
<dbReference type="SUPFAM" id="SSF54736">
    <property type="entry name" value="ClpS-like"/>
    <property type="match status" value="1"/>
</dbReference>
<keyword evidence="2 4" id="KW-0689">Ribosomal protein</keyword>
<evidence type="ECO:0000259" key="5">
    <source>
        <dbReference type="Pfam" id="PF00542"/>
    </source>
</evidence>
<comment type="function">
    <text evidence="4">Forms part of the ribosomal stalk which helps the ribosome interact with GTP-bound translation factors. Is thus essential for accurate translation.</text>
</comment>
<dbReference type="Gene3D" id="1.20.5.710">
    <property type="entry name" value="Single helix bin"/>
    <property type="match status" value="1"/>
</dbReference>
<evidence type="ECO:0000256" key="4">
    <source>
        <dbReference type="HAMAP-Rule" id="MF_00368"/>
    </source>
</evidence>
<dbReference type="InterPro" id="IPR000206">
    <property type="entry name" value="Ribosomal_bL12"/>
</dbReference>
<accession>A0A8J3N0Q5</accession>
<dbReference type="GO" id="GO:0022625">
    <property type="term" value="C:cytosolic large ribosomal subunit"/>
    <property type="evidence" value="ECO:0007669"/>
    <property type="project" value="TreeGrafter"/>
</dbReference>
<dbReference type="HAMAP" id="MF_00368">
    <property type="entry name" value="Ribosomal_bL12"/>
    <property type="match status" value="1"/>
</dbReference>
<dbReference type="GO" id="GO:0003729">
    <property type="term" value="F:mRNA binding"/>
    <property type="evidence" value="ECO:0007669"/>
    <property type="project" value="TreeGrafter"/>
</dbReference>
<evidence type="ECO:0000256" key="3">
    <source>
        <dbReference type="ARBA" id="ARBA00023274"/>
    </source>
</evidence>
<dbReference type="InterPro" id="IPR014719">
    <property type="entry name" value="Ribosomal_bL12_C/ClpS-like"/>
</dbReference>
<feature type="domain" description="Large ribosomal subunit protein bL12 C-terminal" evidence="5">
    <location>
        <begin position="62"/>
        <end position="128"/>
    </location>
</feature>
<comment type="subunit">
    <text evidence="4">Homodimer. Part of the ribosomal stalk of the 50S ribosomal subunit. Forms a multimeric L10(L12)X complex, where L10 forms an elongated spine to which 2 to 4 L12 dimers bind in a sequential fashion. Binds GTP-bound translation factors.</text>
</comment>
<name>A0A8J3N0Q5_9CHLR</name>
<organism evidence="7 8">
    <name type="scientific">Reticulibacter mediterranei</name>
    <dbReference type="NCBI Taxonomy" id="2778369"/>
    <lineage>
        <taxon>Bacteria</taxon>
        <taxon>Bacillati</taxon>
        <taxon>Chloroflexota</taxon>
        <taxon>Ktedonobacteria</taxon>
        <taxon>Ktedonobacterales</taxon>
        <taxon>Reticulibacteraceae</taxon>
        <taxon>Reticulibacter</taxon>
    </lineage>
</organism>
<dbReference type="RefSeq" id="WP_220203969.1">
    <property type="nucleotide sequence ID" value="NZ_BNJK01000001.1"/>
</dbReference>
<dbReference type="FunFam" id="3.30.1390.10:FF:000001">
    <property type="entry name" value="50S ribosomal protein L7/L12"/>
    <property type="match status" value="1"/>
</dbReference>
<dbReference type="PANTHER" id="PTHR45987">
    <property type="entry name" value="39S RIBOSOMAL PROTEIN L12"/>
    <property type="match status" value="1"/>
</dbReference>
<dbReference type="InterPro" id="IPR013823">
    <property type="entry name" value="Ribosomal_bL12_C"/>
</dbReference>
<dbReference type="Proteomes" id="UP000597444">
    <property type="component" value="Unassembled WGS sequence"/>
</dbReference>
<dbReference type="AlphaFoldDB" id="A0A8J3N0Q5"/>
<protein>
    <recommendedName>
        <fullName evidence="4">Large ribosomal subunit protein bL12</fullName>
    </recommendedName>
</protein>
<evidence type="ECO:0000256" key="1">
    <source>
        <dbReference type="ARBA" id="ARBA00007197"/>
    </source>
</evidence>
<comment type="caution">
    <text evidence="7">The sequence shown here is derived from an EMBL/GenBank/DDBJ whole genome shotgun (WGS) entry which is preliminary data.</text>
</comment>